<proteinExistence type="predicted"/>
<organism evidence="1 2">
    <name type="scientific">Plantactinospora solaniradicis</name>
    <dbReference type="NCBI Taxonomy" id="1723736"/>
    <lineage>
        <taxon>Bacteria</taxon>
        <taxon>Bacillati</taxon>
        <taxon>Actinomycetota</taxon>
        <taxon>Actinomycetes</taxon>
        <taxon>Micromonosporales</taxon>
        <taxon>Micromonosporaceae</taxon>
        <taxon>Plantactinospora</taxon>
    </lineage>
</organism>
<keyword evidence="2" id="KW-1185">Reference proteome</keyword>
<sequence>MPWPASPDRSASTNGVSGVYVTCLACREYAQRRYLELAGYVERLPHVPGTSADIRERAARTNEQYLDIARRFAEPQT</sequence>
<dbReference type="EMBL" id="JBHSPR010000007">
    <property type="protein sequence ID" value="MFC6016184.1"/>
    <property type="molecule type" value="Genomic_DNA"/>
</dbReference>
<evidence type="ECO:0000313" key="1">
    <source>
        <dbReference type="EMBL" id="MFC6016184.1"/>
    </source>
</evidence>
<dbReference type="Proteomes" id="UP001596203">
    <property type="component" value="Unassembled WGS sequence"/>
</dbReference>
<accession>A0ABW1K363</accession>
<name>A0ABW1K363_9ACTN</name>
<protein>
    <submittedName>
        <fullName evidence="1">Uncharacterized protein</fullName>
    </submittedName>
</protein>
<reference evidence="2" key="1">
    <citation type="journal article" date="2019" name="Int. J. Syst. Evol. Microbiol.">
        <title>The Global Catalogue of Microorganisms (GCM) 10K type strain sequencing project: providing services to taxonomists for standard genome sequencing and annotation.</title>
        <authorList>
            <consortium name="The Broad Institute Genomics Platform"/>
            <consortium name="The Broad Institute Genome Sequencing Center for Infectious Disease"/>
            <person name="Wu L."/>
            <person name="Ma J."/>
        </authorList>
    </citation>
    <scope>NUCLEOTIDE SEQUENCE [LARGE SCALE GENOMIC DNA]</scope>
    <source>
        <strain evidence="2">ZS-35-S2</strain>
    </source>
</reference>
<evidence type="ECO:0000313" key="2">
    <source>
        <dbReference type="Proteomes" id="UP001596203"/>
    </source>
</evidence>
<dbReference type="RefSeq" id="WP_377419328.1">
    <property type="nucleotide sequence ID" value="NZ_JBHSPR010000007.1"/>
</dbReference>
<gene>
    <name evidence="1" type="ORF">ACFP2T_08245</name>
</gene>
<comment type="caution">
    <text evidence="1">The sequence shown here is derived from an EMBL/GenBank/DDBJ whole genome shotgun (WGS) entry which is preliminary data.</text>
</comment>